<name>A0A6I2FA18_9MICO</name>
<dbReference type="Gene3D" id="3.40.50.12580">
    <property type="match status" value="1"/>
</dbReference>
<sequence length="430" mass="47824">MGLRTDAGRAVKLAKNILASRRAQRRLQAKLAEQPRLEPHHYRIGVYFADGKVNLYQLRQWYAPLVELAKTHPVVILSRASGAALQLLDESPLPVAYVRRVADLERVIHEQDLHVVFYVNQNAKNFQMMRYGRRWHVFINHGESDKMYMTTNQFKAYDYAFIAGDAARSRLEKVLWDYDFDKRAIPIGRPQADHYLDGAPLPYPADDREVVLYAPTWEGDRGAAAYGSIASHGVPLVRALLASGRHRVIYRPHPRSGVVDPAYGAANREIIAAIEAANAADATAKHIYDDGPTLGWQLAAADVAIVDISAMVYDRLAAGKPLLITRPVNPAAQIDTGGYLQACEWLVAGPGESMLARVDAVAHDADALERLGYWVRRYFGDTTPGATTARFHAAVDHLMAEWHRFAALHADDPVDDEEGEADEDELETTA</sequence>
<dbReference type="Proteomes" id="UP000431080">
    <property type="component" value="Unassembled WGS sequence"/>
</dbReference>
<reference evidence="1 2" key="1">
    <citation type="submission" date="2019-10" db="EMBL/GenBank/DDBJ databases">
        <authorList>
            <person name="Nie G."/>
            <person name="Ming H."/>
            <person name="Yi B."/>
        </authorList>
    </citation>
    <scope>NUCLEOTIDE SEQUENCE [LARGE SCALE GENOMIC DNA]</scope>
    <source>
        <strain evidence="1 2">CFH 90414</strain>
    </source>
</reference>
<dbReference type="InterPro" id="IPR043148">
    <property type="entry name" value="TagF_C"/>
</dbReference>
<dbReference type="RefSeq" id="WP_312855129.1">
    <property type="nucleotide sequence ID" value="NZ_WJIF01000007.1"/>
</dbReference>
<keyword evidence="2" id="KW-1185">Reference proteome</keyword>
<evidence type="ECO:0000313" key="1">
    <source>
        <dbReference type="EMBL" id="MRG60637.1"/>
    </source>
</evidence>
<protein>
    <recommendedName>
        <fullName evidence="3">CDP-glycerol--glycerophosphate glycerophosphotransferase</fullName>
    </recommendedName>
</protein>
<accession>A0A6I2FA18</accession>
<dbReference type="AlphaFoldDB" id="A0A6I2FA18"/>
<organism evidence="1 2">
    <name type="scientific">Agromyces agglutinans</name>
    <dbReference type="NCBI Taxonomy" id="2662258"/>
    <lineage>
        <taxon>Bacteria</taxon>
        <taxon>Bacillati</taxon>
        <taxon>Actinomycetota</taxon>
        <taxon>Actinomycetes</taxon>
        <taxon>Micrococcales</taxon>
        <taxon>Microbacteriaceae</taxon>
        <taxon>Agromyces</taxon>
    </lineage>
</organism>
<gene>
    <name evidence="1" type="ORF">GE115_12275</name>
</gene>
<proteinExistence type="predicted"/>
<evidence type="ECO:0008006" key="3">
    <source>
        <dbReference type="Google" id="ProtNLM"/>
    </source>
</evidence>
<dbReference type="SUPFAM" id="SSF53756">
    <property type="entry name" value="UDP-Glycosyltransferase/glycogen phosphorylase"/>
    <property type="match status" value="1"/>
</dbReference>
<dbReference type="EMBL" id="WJIF01000007">
    <property type="protein sequence ID" value="MRG60637.1"/>
    <property type="molecule type" value="Genomic_DNA"/>
</dbReference>
<evidence type="ECO:0000313" key="2">
    <source>
        <dbReference type="Proteomes" id="UP000431080"/>
    </source>
</evidence>
<comment type="caution">
    <text evidence="1">The sequence shown here is derived from an EMBL/GenBank/DDBJ whole genome shotgun (WGS) entry which is preliminary data.</text>
</comment>